<keyword evidence="2" id="KW-0472">Membrane</keyword>
<keyword evidence="2" id="KW-0812">Transmembrane</keyword>
<reference evidence="3 4" key="1">
    <citation type="submission" date="2019-02" db="EMBL/GenBank/DDBJ databases">
        <title>Paenibacillus sp. nov., isolated from surface-sterilized tissue of Thalictrum simplex L.</title>
        <authorList>
            <person name="Tuo L."/>
        </authorList>
    </citation>
    <scope>NUCLEOTIDE SEQUENCE [LARGE SCALE GENOMIC DNA]</scope>
    <source>
        <strain evidence="3 4">N2SHLJ1</strain>
    </source>
</reference>
<evidence type="ECO:0000256" key="1">
    <source>
        <dbReference type="SAM" id="MobiDB-lite"/>
    </source>
</evidence>
<dbReference type="EMBL" id="SIRE01000004">
    <property type="protein sequence ID" value="TBL80663.1"/>
    <property type="molecule type" value="Genomic_DNA"/>
</dbReference>
<proteinExistence type="predicted"/>
<dbReference type="RefSeq" id="WP_131012264.1">
    <property type="nucleotide sequence ID" value="NZ_SIRE01000004.1"/>
</dbReference>
<organism evidence="3 4">
    <name type="scientific">Paenibacillus thalictri</name>
    <dbReference type="NCBI Taxonomy" id="2527873"/>
    <lineage>
        <taxon>Bacteria</taxon>
        <taxon>Bacillati</taxon>
        <taxon>Bacillota</taxon>
        <taxon>Bacilli</taxon>
        <taxon>Bacillales</taxon>
        <taxon>Paenibacillaceae</taxon>
        <taxon>Paenibacillus</taxon>
    </lineage>
</organism>
<evidence type="ECO:0000313" key="3">
    <source>
        <dbReference type="EMBL" id="TBL80663.1"/>
    </source>
</evidence>
<accession>A0A4Q9DXS4</accession>
<dbReference type="Proteomes" id="UP000293142">
    <property type="component" value="Unassembled WGS sequence"/>
</dbReference>
<evidence type="ECO:0000313" key="4">
    <source>
        <dbReference type="Proteomes" id="UP000293142"/>
    </source>
</evidence>
<keyword evidence="4" id="KW-1185">Reference proteome</keyword>
<name>A0A4Q9DXS4_9BACL</name>
<evidence type="ECO:0000256" key="2">
    <source>
        <dbReference type="SAM" id="Phobius"/>
    </source>
</evidence>
<feature type="transmembrane region" description="Helical" evidence="2">
    <location>
        <begin position="111"/>
        <end position="130"/>
    </location>
</feature>
<sequence>MTETNHKNELERTDAAWAKLQQKLKLEPEQPQWAQWSETYSADAALTGSNRVREAEESTASAGSMLSSDAPAAADEADPAARYGTAADSRADRSANRSGAFGSWLRKRKRWIAAVAAVAVVAVTVATPTGNQALAAILNSFRMQQLTVVQQNDLQTLLNSAFGDGKEREAINKFGTFTNVSGKSMPEVEASEAAKVVGHKVIFPKEYNMKKVYISPSNSITFRMNVDEVNKTMKRLGAKKLLPESVDGKPITLEMGPMVHLYVLQGSDEKRDVPIPGYSFSQTPVPTVTVDPSIPVSEALDAVLQFPLLPEGLKENLKTASVLQGGSIPLPIIENGQVEKVKLAGVDVIITTNTYDRGVEGQRAYYSATWVKDGQLYRLDGSNALTDRQAVVNKATELIQS</sequence>
<protein>
    <recommendedName>
        <fullName evidence="5">DUF4367 domain-containing protein</fullName>
    </recommendedName>
</protein>
<comment type="caution">
    <text evidence="3">The sequence shown here is derived from an EMBL/GenBank/DDBJ whole genome shotgun (WGS) entry which is preliminary data.</text>
</comment>
<keyword evidence="2" id="KW-1133">Transmembrane helix</keyword>
<dbReference type="OrthoDB" id="2547978at2"/>
<dbReference type="AlphaFoldDB" id="A0A4Q9DXS4"/>
<evidence type="ECO:0008006" key="5">
    <source>
        <dbReference type="Google" id="ProtNLM"/>
    </source>
</evidence>
<feature type="region of interest" description="Disordered" evidence="1">
    <location>
        <begin position="47"/>
        <end position="99"/>
    </location>
</feature>
<feature type="compositionally biased region" description="Polar residues" evidence="1">
    <location>
        <begin position="58"/>
        <end position="67"/>
    </location>
</feature>
<gene>
    <name evidence="3" type="ORF">EYB31_05390</name>
</gene>